<accession>S8EV22</accession>
<dbReference type="InterPro" id="IPR059215">
    <property type="entry name" value="BRCT2_TopBP1-like"/>
</dbReference>
<feature type="region of interest" description="Disordered" evidence="2">
    <location>
        <begin position="900"/>
        <end position="936"/>
    </location>
</feature>
<dbReference type="AlphaFoldDB" id="S8EV22"/>
<dbReference type="InterPro" id="IPR036420">
    <property type="entry name" value="BRCT_dom_sf"/>
</dbReference>
<dbReference type="EMBL" id="KE504270">
    <property type="protein sequence ID" value="EPS93530.1"/>
    <property type="molecule type" value="Genomic_DNA"/>
</dbReference>
<reference evidence="4 5" key="1">
    <citation type="journal article" date="2012" name="Science">
        <title>The Paleozoic origin of enzymatic lignin decomposition reconstructed from 31 fungal genomes.</title>
        <authorList>
            <person name="Floudas D."/>
            <person name="Binder M."/>
            <person name="Riley R."/>
            <person name="Barry K."/>
            <person name="Blanchette R.A."/>
            <person name="Henrissat B."/>
            <person name="Martinez A.T."/>
            <person name="Otillar R."/>
            <person name="Spatafora J.W."/>
            <person name="Yadav J.S."/>
            <person name="Aerts A."/>
            <person name="Benoit I."/>
            <person name="Boyd A."/>
            <person name="Carlson A."/>
            <person name="Copeland A."/>
            <person name="Coutinho P.M."/>
            <person name="de Vries R.P."/>
            <person name="Ferreira P."/>
            <person name="Findley K."/>
            <person name="Foster B."/>
            <person name="Gaskell J."/>
            <person name="Glotzer D."/>
            <person name="Gorecki P."/>
            <person name="Heitman J."/>
            <person name="Hesse C."/>
            <person name="Hori C."/>
            <person name="Igarashi K."/>
            <person name="Jurgens J.A."/>
            <person name="Kallen N."/>
            <person name="Kersten P."/>
            <person name="Kohler A."/>
            <person name="Kuees U."/>
            <person name="Kumar T.K.A."/>
            <person name="Kuo A."/>
            <person name="LaButti K."/>
            <person name="Larrondo L.F."/>
            <person name="Lindquist E."/>
            <person name="Ling A."/>
            <person name="Lombard V."/>
            <person name="Lucas S."/>
            <person name="Lundell T."/>
            <person name="Martin R."/>
            <person name="McLaughlin D.J."/>
            <person name="Morgenstern I."/>
            <person name="Morin E."/>
            <person name="Murat C."/>
            <person name="Nagy L.G."/>
            <person name="Nolan M."/>
            <person name="Ohm R.A."/>
            <person name="Patyshakuliyeva A."/>
            <person name="Rokas A."/>
            <person name="Ruiz-Duenas F.J."/>
            <person name="Sabat G."/>
            <person name="Salamov A."/>
            <person name="Samejima M."/>
            <person name="Schmutz J."/>
            <person name="Slot J.C."/>
            <person name="St John F."/>
            <person name="Stenlid J."/>
            <person name="Sun H."/>
            <person name="Sun S."/>
            <person name="Syed K."/>
            <person name="Tsang A."/>
            <person name="Wiebenga A."/>
            <person name="Young D."/>
            <person name="Pisabarro A."/>
            <person name="Eastwood D.C."/>
            <person name="Martin F."/>
            <person name="Cullen D."/>
            <person name="Grigoriev I.V."/>
            <person name="Hibbett D.S."/>
        </authorList>
    </citation>
    <scope>NUCLEOTIDE SEQUENCE</scope>
    <source>
        <strain evidence="5">FP-58527</strain>
    </source>
</reference>
<dbReference type="OrthoDB" id="251770at2759"/>
<dbReference type="STRING" id="743788.S8EV22"/>
<sequence length="936" mass="101387">MNRRRTNKSAKVPNVKLRPAAPADRANRSRNVTPPLWARDLGLDSEQEVSAVDLCPRPFQGVVVCATGIDDKTSLFKDALELGALVIGDLTDKVTHLIADEPGSAKYRCALENRIPIMHSDWIQESYEIWLRGDDVDLDASIARHRLPIFAGVVLCLSGIDDMERRAQINRLVTKHGGKYVKIIERPVKVTHLVCGSATEDETDKMKYAQKFNQRGEANIRIVWEEWFWDSIDFGGRFGEAAYKVSNPRPQRKQLPPERATPPPPSSSPPPNSSQPITQHDRTNAADLLAAAKNDAEEIGSARRVPEEMLAIWGSLLKGRGFEVQAGRLVRSPAKSQDTQPAGNDGSPTRVKAGRVGVDDERSAGGKTQSALALSSFKRANSFAPVGQGKVEVGARQPFRRTTTTALAVQSSFLAHPSGGSARAGPSRLLASTVDEGENGKAIDVDGDAPESRSSSLFKGLRFRVLGEAQGPSVKTAIKECGGTLVNELDEDVDFIIVRLVSGGNFYRQEADEDERRKYRTECWLERCIYDERICPPDEHVSFLPLSIPIPVDGSERIVLSYSGLDQSEACWIRRLSRALGITLAPTFSRHSTHLLCPSRQGAKAEKALEWGIPIVDMSWLDAIARTGDIPPVQSSGESARESPEVSESLPDDHHMEDPAQPAVVRKGKGKATINAEATILDITNGGSGSEELSSPDVESFGQPKGLLGGQWKPPATPPHTRPPSSLARSSTNSTTSTHILVKDSRAPSMASIPPPIPTQRVPSSESPSPLKHPAPASVPSSPTKPPGCTPRMLRGVTESSLGKRPSAEDEGPEKAQTSRAGKRARPPTKTKSLSFNKPVDSGAANDIDGFDPDVLVGSNGFSIADAEAAGRSLHVGYEDPGQHAEKKKLLKLLTTRNKEPWELDESDTQPVQVEAPVAKARKGPAPRRRTRNPGF</sequence>
<dbReference type="HOGENOM" id="CLU_007843_0_0_1"/>
<dbReference type="CDD" id="cd17731">
    <property type="entry name" value="BRCT_TopBP1_rpt2_like"/>
    <property type="match status" value="1"/>
</dbReference>
<keyword evidence="1" id="KW-0677">Repeat</keyword>
<feature type="compositionally biased region" description="Pro residues" evidence="2">
    <location>
        <begin position="259"/>
        <end position="273"/>
    </location>
</feature>
<evidence type="ECO:0000256" key="1">
    <source>
        <dbReference type="ARBA" id="ARBA00022737"/>
    </source>
</evidence>
<feature type="compositionally biased region" description="Polar residues" evidence="2">
    <location>
        <begin position="727"/>
        <end position="739"/>
    </location>
</feature>
<dbReference type="Gene3D" id="3.40.50.10190">
    <property type="entry name" value="BRCT domain"/>
    <property type="match status" value="4"/>
</dbReference>
<name>S8EV22_FOMSC</name>
<dbReference type="FunCoup" id="S8EV22">
    <property type="interactions" value="22"/>
</dbReference>
<feature type="compositionally biased region" description="Basic residues" evidence="2">
    <location>
        <begin position="920"/>
        <end position="936"/>
    </location>
</feature>
<feature type="region of interest" description="Disordered" evidence="2">
    <location>
        <begin position="628"/>
        <end position="852"/>
    </location>
</feature>
<dbReference type="PROSITE" id="PS50172">
    <property type="entry name" value="BRCT"/>
    <property type="match status" value="4"/>
</dbReference>
<dbReference type="SMART" id="SM00292">
    <property type="entry name" value="BRCT"/>
    <property type="match status" value="4"/>
</dbReference>
<protein>
    <recommendedName>
        <fullName evidence="3">BRCT domain-containing protein</fullName>
    </recommendedName>
</protein>
<organism evidence="4 5">
    <name type="scientific">Fomitopsis schrenkii</name>
    <name type="common">Brown rot fungus</name>
    <dbReference type="NCBI Taxonomy" id="2126942"/>
    <lineage>
        <taxon>Eukaryota</taxon>
        <taxon>Fungi</taxon>
        <taxon>Dikarya</taxon>
        <taxon>Basidiomycota</taxon>
        <taxon>Agaricomycotina</taxon>
        <taxon>Agaricomycetes</taxon>
        <taxon>Polyporales</taxon>
        <taxon>Fomitopsis</taxon>
    </lineage>
</organism>
<dbReference type="PANTHER" id="PTHR13561">
    <property type="entry name" value="DNA REPLICATION REGULATOR DPB11-RELATED"/>
    <property type="match status" value="1"/>
</dbReference>
<dbReference type="InterPro" id="IPR001357">
    <property type="entry name" value="BRCT_dom"/>
</dbReference>
<evidence type="ECO:0000256" key="2">
    <source>
        <dbReference type="SAM" id="MobiDB-lite"/>
    </source>
</evidence>
<keyword evidence="5" id="KW-1185">Reference proteome</keyword>
<gene>
    <name evidence="4" type="ORF">FOMPIDRAFT_101949</name>
</gene>
<dbReference type="eggNOG" id="KOG1929">
    <property type="taxonomic scope" value="Eukaryota"/>
</dbReference>
<evidence type="ECO:0000313" key="4">
    <source>
        <dbReference type="EMBL" id="EPS93530.1"/>
    </source>
</evidence>
<dbReference type="CDD" id="cd00027">
    <property type="entry name" value="BRCT"/>
    <property type="match status" value="1"/>
</dbReference>
<dbReference type="GO" id="GO:0006270">
    <property type="term" value="P:DNA replication initiation"/>
    <property type="evidence" value="ECO:0007669"/>
    <property type="project" value="TreeGrafter"/>
</dbReference>
<evidence type="ECO:0000313" key="5">
    <source>
        <dbReference type="Proteomes" id="UP000015241"/>
    </source>
</evidence>
<dbReference type="Pfam" id="PF12738">
    <property type="entry name" value="PTCB-BRCT"/>
    <property type="match status" value="1"/>
</dbReference>
<dbReference type="InParanoid" id="S8EV22"/>
<evidence type="ECO:0000259" key="3">
    <source>
        <dbReference type="PROSITE" id="PS50172"/>
    </source>
</evidence>
<dbReference type="GO" id="GO:0033314">
    <property type="term" value="P:mitotic DNA replication checkpoint signaling"/>
    <property type="evidence" value="ECO:0007669"/>
    <property type="project" value="TreeGrafter"/>
</dbReference>
<dbReference type="GO" id="GO:0007095">
    <property type="term" value="P:mitotic G2 DNA damage checkpoint signaling"/>
    <property type="evidence" value="ECO:0007669"/>
    <property type="project" value="TreeGrafter"/>
</dbReference>
<dbReference type="Pfam" id="PF00533">
    <property type="entry name" value="BRCT"/>
    <property type="match status" value="2"/>
</dbReference>
<feature type="domain" description="BRCT" evidence="3">
    <location>
        <begin position="453"/>
        <end position="542"/>
    </location>
</feature>
<dbReference type="SUPFAM" id="SSF52113">
    <property type="entry name" value="BRCT domain"/>
    <property type="match status" value="4"/>
</dbReference>
<dbReference type="Proteomes" id="UP000015241">
    <property type="component" value="Unassembled WGS sequence"/>
</dbReference>
<feature type="domain" description="BRCT" evidence="3">
    <location>
        <begin position="573"/>
        <end position="621"/>
    </location>
</feature>
<dbReference type="PANTHER" id="PTHR13561:SF20">
    <property type="entry name" value="DNA TOPOISOMERASE 2-BINDING PROTEIN 1"/>
    <property type="match status" value="1"/>
</dbReference>
<feature type="region of interest" description="Disordered" evidence="2">
    <location>
        <begin position="246"/>
        <end position="279"/>
    </location>
</feature>
<feature type="domain" description="BRCT" evidence="3">
    <location>
        <begin position="54"/>
        <end position="128"/>
    </location>
</feature>
<feature type="domain" description="BRCT" evidence="3">
    <location>
        <begin position="145"/>
        <end position="245"/>
    </location>
</feature>
<feature type="region of interest" description="Disordered" evidence="2">
    <location>
        <begin position="331"/>
        <end position="367"/>
    </location>
</feature>
<feature type="region of interest" description="Disordered" evidence="2">
    <location>
        <begin position="1"/>
        <end position="31"/>
    </location>
</feature>
<proteinExistence type="predicted"/>